<evidence type="ECO:0000256" key="5">
    <source>
        <dbReference type="ARBA" id="ARBA00023124"/>
    </source>
</evidence>
<keyword evidence="3" id="KW-0227">DNA damage</keyword>
<keyword evidence="2 8" id="KW-0645">Protease</keyword>
<proteinExistence type="inferred from homology"/>
<comment type="similarity">
    <text evidence="1 8">Belongs to the SOS response-associated peptidase family.</text>
</comment>
<keyword evidence="10" id="KW-1185">Reference proteome</keyword>
<evidence type="ECO:0000256" key="1">
    <source>
        <dbReference type="ARBA" id="ARBA00008136"/>
    </source>
</evidence>
<dbReference type="PANTHER" id="PTHR13604">
    <property type="entry name" value="DC12-RELATED"/>
    <property type="match status" value="1"/>
</dbReference>
<evidence type="ECO:0000256" key="8">
    <source>
        <dbReference type="RuleBase" id="RU364100"/>
    </source>
</evidence>
<dbReference type="PANTHER" id="PTHR13604:SF0">
    <property type="entry name" value="ABASIC SITE PROCESSING PROTEIN HMCES"/>
    <property type="match status" value="1"/>
</dbReference>
<evidence type="ECO:0000256" key="7">
    <source>
        <dbReference type="ARBA" id="ARBA00023239"/>
    </source>
</evidence>
<reference evidence="9 10" key="1">
    <citation type="submission" date="2019-01" db="EMBL/GenBank/DDBJ databases">
        <title>Lactibacter flavus gen. nov., sp. nov., a novel bacterium of the family Propionibacteriaceae isolated from raw milk and dairy products.</title>
        <authorList>
            <person name="Huptas C."/>
            <person name="Wenning M."/>
            <person name="Breitenwieser F."/>
            <person name="Doll E."/>
            <person name="Von Neubeck M."/>
            <person name="Busse H.-J."/>
            <person name="Scherer S."/>
        </authorList>
    </citation>
    <scope>NUCLEOTIDE SEQUENCE [LARGE SCALE GENOMIC DNA]</scope>
    <source>
        <strain evidence="9 10">KCTC 33808</strain>
    </source>
</reference>
<gene>
    <name evidence="9" type="ORF">ET989_04870</name>
</gene>
<dbReference type="GO" id="GO:0008233">
    <property type="term" value="F:peptidase activity"/>
    <property type="evidence" value="ECO:0007669"/>
    <property type="project" value="UniProtKB-KW"/>
</dbReference>
<dbReference type="InterPro" id="IPR036590">
    <property type="entry name" value="SRAP-like"/>
</dbReference>
<dbReference type="AlphaFoldDB" id="A0A4Q9KFD3"/>
<evidence type="ECO:0000313" key="9">
    <source>
        <dbReference type="EMBL" id="TBT86643.1"/>
    </source>
</evidence>
<dbReference type="Proteomes" id="UP000292373">
    <property type="component" value="Unassembled WGS sequence"/>
</dbReference>
<name>A0A4Q9KFD3_9ACTN</name>
<comment type="caution">
    <text evidence="9">The sequence shown here is derived from an EMBL/GenBank/DDBJ whole genome shotgun (WGS) entry which is preliminary data.</text>
</comment>
<dbReference type="EC" id="3.4.-.-" evidence="8"/>
<keyword evidence="4 8" id="KW-0378">Hydrolase</keyword>
<dbReference type="Pfam" id="PF02586">
    <property type="entry name" value="SRAP"/>
    <property type="match status" value="1"/>
</dbReference>
<evidence type="ECO:0000256" key="6">
    <source>
        <dbReference type="ARBA" id="ARBA00023125"/>
    </source>
</evidence>
<organism evidence="9 10">
    <name type="scientific">Propioniciclava sinopodophylli</name>
    <dbReference type="NCBI Taxonomy" id="1837344"/>
    <lineage>
        <taxon>Bacteria</taxon>
        <taxon>Bacillati</taxon>
        <taxon>Actinomycetota</taxon>
        <taxon>Actinomycetes</taxon>
        <taxon>Propionibacteriales</taxon>
        <taxon>Propionibacteriaceae</taxon>
        <taxon>Propioniciclava</taxon>
    </lineage>
</organism>
<evidence type="ECO:0000256" key="2">
    <source>
        <dbReference type="ARBA" id="ARBA00022670"/>
    </source>
</evidence>
<accession>A0A4Q9KFD3</accession>
<dbReference type="RefSeq" id="WP_131167427.1">
    <property type="nucleotide sequence ID" value="NZ_SDMQ01000003.1"/>
</dbReference>
<dbReference type="OrthoDB" id="9782620at2"/>
<evidence type="ECO:0000313" key="10">
    <source>
        <dbReference type="Proteomes" id="UP000292373"/>
    </source>
</evidence>
<sequence length="248" mass="26816">MCGRFAASASTEEIIETFQVELVVDEPEPTYNAAPTDPVPAVVERLDKASGAAVRKLVTPRWGLVPSWSKDAKGAARMINARAETVASKPAFAKAMASRRCLIPADGFYEWTPTTGPDGKPAKQPWFIRPSGGGLFVMAGLYEFWKGPSRLAPIAPRGAEGTDDDVWLTTCTIITTQATDALGHIHDRMPMTVRPEAWSDWLDPLQTDAQAALGLLHASEGAEIDTYLVAPLVNNVRHEGPELVRPLA</sequence>
<keyword evidence="7" id="KW-0456">Lyase</keyword>
<protein>
    <recommendedName>
        <fullName evidence="8">Abasic site processing protein</fullName>
        <ecNumber evidence="8">3.4.-.-</ecNumber>
    </recommendedName>
</protein>
<dbReference type="GO" id="GO:0106300">
    <property type="term" value="P:protein-DNA covalent cross-linking repair"/>
    <property type="evidence" value="ECO:0007669"/>
    <property type="project" value="InterPro"/>
</dbReference>
<dbReference type="GO" id="GO:0003697">
    <property type="term" value="F:single-stranded DNA binding"/>
    <property type="evidence" value="ECO:0007669"/>
    <property type="project" value="InterPro"/>
</dbReference>
<dbReference type="EMBL" id="SDMQ01000003">
    <property type="protein sequence ID" value="TBT86643.1"/>
    <property type="molecule type" value="Genomic_DNA"/>
</dbReference>
<dbReference type="SUPFAM" id="SSF143081">
    <property type="entry name" value="BB1717-like"/>
    <property type="match status" value="1"/>
</dbReference>
<evidence type="ECO:0000256" key="3">
    <source>
        <dbReference type="ARBA" id="ARBA00022763"/>
    </source>
</evidence>
<dbReference type="GO" id="GO:0006508">
    <property type="term" value="P:proteolysis"/>
    <property type="evidence" value="ECO:0007669"/>
    <property type="project" value="UniProtKB-KW"/>
</dbReference>
<evidence type="ECO:0000256" key="4">
    <source>
        <dbReference type="ARBA" id="ARBA00022801"/>
    </source>
</evidence>
<keyword evidence="6" id="KW-0238">DNA-binding</keyword>
<keyword evidence="5" id="KW-0190">Covalent protein-DNA linkage</keyword>
<dbReference type="InterPro" id="IPR003738">
    <property type="entry name" value="SRAP"/>
</dbReference>
<dbReference type="GO" id="GO:0016829">
    <property type="term" value="F:lyase activity"/>
    <property type="evidence" value="ECO:0007669"/>
    <property type="project" value="UniProtKB-KW"/>
</dbReference>
<dbReference type="Gene3D" id="3.90.1680.10">
    <property type="entry name" value="SOS response associated peptidase-like"/>
    <property type="match status" value="1"/>
</dbReference>